<feature type="compositionally biased region" description="Gly residues" evidence="1">
    <location>
        <begin position="67"/>
        <end position="79"/>
    </location>
</feature>
<dbReference type="InterPro" id="IPR021889">
    <property type="entry name" value="DUF3500"/>
</dbReference>
<evidence type="ECO:0000313" key="2">
    <source>
        <dbReference type="EMBL" id="PPK63318.1"/>
    </source>
</evidence>
<keyword evidence="3" id="KW-1185">Reference proteome</keyword>
<protein>
    <submittedName>
        <fullName evidence="2">Uncharacterized protein DUF3500</fullName>
    </submittedName>
</protein>
<feature type="region of interest" description="Disordered" evidence="1">
    <location>
        <begin position="388"/>
        <end position="410"/>
    </location>
</feature>
<dbReference type="EMBL" id="PTIX01000029">
    <property type="protein sequence ID" value="PPK63318.1"/>
    <property type="molecule type" value="Genomic_DNA"/>
</dbReference>
<accession>A0A2S6GDJ0</accession>
<evidence type="ECO:0000313" key="3">
    <source>
        <dbReference type="Proteomes" id="UP000239203"/>
    </source>
</evidence>
<name>A0A2S6GDJ0_9PSEU</name>
<gene>
    <name evidence="2" type="ORF">CLV40_12931</name>
</gene>
<reference evidence="2 3" key="1">
    <citation type="submission" date="2018-02" db="EMBL/GenBank/DDBJ databases">
        <title>Genomic Encyclopedia of Archaeal and Bacterial Type Strains, Phase II (KMG-II): from individual species to whole genera.</title>
        <authorList>
            <person name="Goeker M."/>
        </authorList>
    </citation>
    <scope>NUCLEOTIDE SEQUENCE [LARGE SCALE GENOMIC DNA]</scope>
    <source>
        <strain evidence="2 3">YU 961-1</strain>
    </source>
</reference>
<feature type="region of interest" description="Disordered" evidence="1">
    <location>
        <begin position="53"/>
        <end position="81"/>
    </location>
</feature>
<dbReference type="Proteomes" id="UP000239203">
    <property type="component" value="Unassembled WGS sequence"/>
</dbReference>
<dbReference type="PANTHER" id="PTHR37489">
    <property type="entry name" value="DUF3500 DOMAIN-CONTAINING PROTEIN"/>
    <property type="match status" value="1"/>
</dbReference>
<proteinExistence type="predicted"/>
<evidence type="ECO:0000256" key="1">
    <source>
        <dbReference type="SAM" id="MobiDB-lite"/>
    </source>
</evidence>
<dbReference type="PANTHER" id="PTHR37489:SF1">
    <property type="entry name" value="DUF3500 DOMAIN-CONTAINING PROTEIN"/>
    <property type="match status" value="1"/>
</dbReference>
<organism evidence="2 3">
    <name type="scientific">Actinokineospora auranticolor</name>
    <dbReference type="NCBI Taxonomy" id="155976"/>
    <lineage>
        <taxon>Bacteria</taxon>
        <taxon>Bacillati</taxon>
        <taxon>Actinomycetota</taxon>
        <taxon>Actinomycetes</taxon>
        <taxon>Pseudonocardiales</taxon>
        <taxon>Pseudonocardiaceae</taxon>
        <taxon>Actinokineospora</taxon>
    </lineage>
</organism>
<dbReference type="AlphaFoldDB" id="A0A2S6GDJ0"/>
<feature type="compositionally biased region" description="Basic and acidic residues" evidence="1">
    <location>
        <begin position="388"/>
        <end position="402"/>
    </location>
</feature>
<sequence>MSTRHPGIDGPVPAIGYQELVPKVRTGRRGRGVVVTTAGLAVAALVLTACGTDSSTGTTATTSSGARGPGGAGGGGGGQQTFTAVDLDTDGENASGANTAEVVTAVQSFLSTLSDEQKDTATFDFTDNVSRQTWSNFPASNVPRKGIALTDLSEASKSAAMAVVKTMLSAKGYAQVEAIQRADDWLQANSTSGNDSFGDGNYYVAVYGTPSATEPFMVQFGGHHLARNYTYKSGTASVTPAFTGTEPKAFTIDNTAVEPMKEKAGTAFAVFDSLTDAQDAKAKLSATVNDIMMGPGVDSGKFPTPEGLAVSELSADQKPLVRAAIAAWVEDAAPGEAASLLSTYESALEQTHLAYANNTSVDGESTYLRVDGPRVWIELVNTRSRSTPDVHYHGVLRDKNDDYGSSNPSS</sequence>
<comment type="caution">
    <text evidence="2">The sequence shown here is derived from an EMBL/GenBank/DDBJ whole genome shotgun (WGS) entry which is preliminary data.</text>
</comment>
<feature type="compositionally biased region" description="Low complexity" evidence="1">
    <location>
        <begin position="53"/>
        <end position="66"/>
    </location>
</feature>
<dbReference type="Pfam" id="PF12006">
    <property type="entry name" value="DUF3500"/>
    <property type="match status" value="1"/>
</dbReference>